<sequence length="176" mass="18945">MRNAIQTLLEAATVSFAFAMSSHAAFDDFGKPEPGKSTGILTGSPMSQADEQRLRRRIPIDSDAATADGGGGRQRETIYQQPFPTPCSKLDGLTWRTGPQYFEIYLDHDQAESKIREGIANCGKASVGTGLATAYLTGGNVDAAAKAFFATYKVCLVAYTKDHYAEVVSADTRCAY</sequence>
<evidence type="ECO:0000256" key="1">
    <source>
        <dbReference type="SAM" id="MobiDB-lite"/>
    </source>
</evidence>
<comment type="caution">
    <text evidence="3">The sequence shown here is derived from an EMBL/GenBank/DDBJ whole genome shotgun (WGS) entry which is preliminary data.</text>
</comment>
<organism evidence="3 4">
    <name type="scientific">Variovorax ginsengisoli</name>
    <dbReference type="NCBI Taxonomy" id="363844"/>
    <lineage>
        <taxon>Bacteria</taxon>
        <taxon>Pseudomonadati</taxon>
        <taxon>Pseudomonadota</taxon>
        <taxon>Betaproteobacteria</taxon>
        <taxon>Burkholderiales</taxon>
        <taxon>Comamonadaceae</taxon>
        <taxon>Variovorax</taxon>
    </lineage>
</organism>
<keyword evidence="4" id="KW-1185">Reference proteome</keyword>
<keyword evidence="2" id="KW-0732">Signal</keyword>
<dbReference type="EMBL" id="JAUKVY010000016">
    <property type="protein sequence ID" value="MDO1534805.1"/>
    <property type="molecule type" value="Genomic_DNA"/>
</dbReference>
<evidence type="ECO:0000313" key="4">
    <source>
        <dbReference type="Proteomes" id="UP001169027"/>
    </source>
</evidence>
<feature type="compositionally biased region" description="Polar residues" evidence="1">
    <location>
        <begin position="39"/>
        <end position="48"/>
    </location>
</feature>
<dbReference type="Proteomes" id="UP001169027">
    <property type="component" value="Unassembled WGS sequence"/>
</dbReference>
<name>A0ABT8S7A7_9BURK</name>
<gene>
    <name evidence="3" type="ORF">Q2T77_21155</name>
</gene>
<accession>A0ABT8S7A7</accession>
<feature type="chain" id="PRO_5046981705" evidence="2">
    <location>
        <begin position="25"/>
        <end position="176"/>
    </location>
</feature>
<feature type="region of interest" description="Disordered" evidence="1">
    <location>
        <begin position="29"/>
        <end position="48"/>
    </location>
</feature>
<reference evidence="3" key="1">
    <citation type="submission" date="2023-06" db="EMBL/GenBank/DDBJ databases">
        <authorList>
            <person name="Jiang Y."/>
            <person name="Liu Q."/>
        </authorList>
    </citation>
    <scope>NUCLEOTIDE SEQUENCE</scope>
    <source>
        <strain evidence="3">CGMCC 1.12090</strain>
    </source>
</reference>
<evidence type="ECO:0000256" key="2">
    <source>
        <dbReference type="SAM" id="SignalP"/>
    </source>
</evidence>
<proteinExistence type="predicted"/>
<protein>
    <submittedName>
        <fullName evidence="3">Uncharacterized protein</fullName>
    </submittedName>
</protein>
<dbReference type="RefSeq" id="WP_301812569.1">
    <property type="nucleotide sequence ID" value="NZ_JAUJZH010000016.1"/>
</dbReference>
<evidence type="ECO:0000313" key="3">
    <source>
        <dbReference type="EMBL" id="MDO1534805.1"/>
    </source>
</evidence>
<feature type="signal peptide" evidence="2">
    <location>
        <begin position="1"/>
        <end position="24"/>
    </location>
</feature>